<organism evidence="5">
    <name type="scientific">Minutocellus polymorphus</name>
    <dbReference type="NCBI Taxonomy" id="265543"/>
    <lineage>
        <taxon>Eukaryota</taxon>
        <taxon>Sar</taxon>
        <taxon>Stramenopiles</taxon>
        <taxon>Ochrophyta</taxon>
        <taxon>Bacillariophyta</taxon>
        <taxon>Mediophyceae</taxon>
        <taxon>Cymatosirophycidae</taxon>
        <taxon>Cymatosirales</taxon>
        <taxon>Cymatosiraceae</taxon>
        <taxon>Minutocellus</taxon>
    </lineage>
</organism>
<dbReference type="InterPro" id="IPR027806">
    <property type="entry name" value="HARBI1_dom"/>
</dbReference>
<evidence type="ECO:0000313" key="5">
    <source>
        <dbReference type="EMBL" id="CAD8363539.1"/>
    </source>
</evidence>
<sequence>MSSRDEEIQAAAAVVATAAECIAMLISSSNEAVASVVSVAAEDEDVIGRNIPHAAGNKYLRSSGALQDPSKSDWKLIDTRGRPKEFMHFMSLAGESFDDLVELCSKDVIATPLRSYDGERKIGKPRPHDLKRRKHSPRDVIAMAVKWLTSTAEEKDLHVQFGAIESTFNVCIWVGMKALVKNMADDARSRVFWNIADEDYLKRCADRTADFDKVPNVVAAIDGYKIRAKNDENDRRQNDDFTGWKEAVFRDYVFVTDTEGKIVDAAVNWPGSMHDSKKALWSHIYDHILKLPAPYRVAADSAFRSTGPFKDKMHKTKWKKDKSTGWYVGVDDTGSQLTHLRQPAEWSNHCVGGVYRRLMCKLPTDNVKRGYILWSCVFLTNWRTSTMHRNQIDTYFAYLVEERRRRAAEARSRDEGGGGAGPSGSSDT</sequence>
<proteinExistence type="predicted"/>
<name>A0A7S0FJ13_9STRA</name>
<dbReference type="PANTHER" id="PTHR48471:SF1">
    <property type="entry name" value="DDE TNP4 DOMAIN-CONTAINING PROTEIN"/>
    <property type="match status" value="1"/>
</dbReference>
<dbReference type="PANTHER" id="PTHR48471">
    <property type="entry name" value="DDE TNP4 DOMAIN-CONTAINING PROTEIN"/>
    <property type="match status" value="1"/>
</dbReference>
<evidence type="ECO:0000256" key="1">
    <source>
        <dbReference type="ARBA" id="ARBA00001968"/>
    </source>
</evidence>
<evidence type="ECO:0000259" key="4">
    <source>
        <dbReference type="Pfam" id="PF13359"/>
    </source>
</evidence>
<dbReference type="EMBL" id="HBEJ01004293">
    <property type="protein sequence ID" value="CAD8363539.1"/>
    <property type="molecule type" value="Transcribed_RNA"/>
</dbReference>
<feature type="region of interest" description="Disordered" evidence="3">
    <location>
        <begin position="407"/>
        <end position="428"/>
    </location>
</feature>
<evidence type="ECO:0000256" key="3">
    <source>
        <dbReference type="SAM" id="MobiDB-lite"/>
    </source>
</evidence>
<feature type="domain" description="DDE Tnp4" evidence="4">
    <location>
        <begin position="221"/>
        <end position="381"/>
    </location>
</feature>
<dbReference type="GO" id="GO:0046872">
    <property type="term" value="F:metal ion binding"/>
    <property type="evidence" value="ECO:0007669"/>
    <property type="project" value="UniProtKB-KW"/>
</dbReference>
<feature type="compositionally biased region" description="Basic and acidic residues" evidence="3">
    <location>
        <begin position="407"/>
        <end position="416"/>
    </location>
</feature>
<dbReference type="Pfam" id="PF13359">
    <property type="entry name" value="DDE_Tnp_4"/>
    <property type="match status" value="1"/>
</dbReference>
<reference evidence="5" key="1">
    <citation type="submission" date="2021-01" db="EMBL/GenBank/DDBJ databases">
        <authorList>
            <person name="Corre E."/>
            <person name="Pelletier E."/>
            <person name="Niang G."/>
            <person name="Scheremetjew M."/>
            <person name="Finn R."/>
            <person name="Kale V."/>
            <person name="Holt S."/>
            <person name="Cochrane G."/>
            <person name="Meng A."/>
            <person name="Brown T."/>
            <person name="Cohen L."/>
        </authorList>
    </citation>
    <scope>NUCLEOTIDE SEQUENCE</scope>
    <source>
        <strain evidence="5">CCMP3303</strain>
    </source>
</reference>
<dbReference type="AlphaFoldDB" id="A0A7S0FJ13"/>
<protein>
    <recommendedName>
        <fullName evidence="4">DDE Tnp4 domain-containing protein</fullName>
    </recommendedName>
</protein>
<keyword evidence="2" id="KW-0479">Metal-binding</keyword>
<evidence type="ECO:0000256" key="2">
    <source>
        <dbReference type="ARBA" id="ARBA00022723"/>
    </source>
</evidence>
<gene>
    <name evidence="5" type="ORF">MPOL1434_LOCUS2494</name>
</gene>
<accession>A0A7S0FJ13</accession>
<comment type="cofactor">
    <cofactor evidence="1">
        <name>a divalent metal cation</name>
        <dbReference type="ChEBI" id="CHEBI:60240"/>
    </cofactor>
</comment>